<proteinExistence type="predicted"/>
<accession>A0A6L6XFT7</accession>
<reference evidence="1 2" key="1">
    <citation type="submission" date="2019-10" db="EMBL/GenBank/DDBJ databases">
        <title>Roseburia spp. ameliorate alcoholic fatty liver via restoration of gut barrier function.</title>
        <authorList>
            <person name="Seo B."/>
            <person name="Ko G."/>
        </authorList>
    </citation>
    <scope>NUCLEOTIDE SEQUENCE [LARGE SCALE GENOMIC DNA]</scope>
    <source>
        <strain evidence="1 2">SNUG30017</strain>
    </source>
</reference>
<protein>
    <submittedName>
        <fullName evidence="1">Uncharacterized protein</fullName>
    </submittedName>
</protein>
<dbReference type="EMBL" id="WGGT01000011">
    <property type="protein sequence ID" value="MVQ46021.1"/>
    <property type="molecule type" value="Genomic_DNA"/>
</dbReference>
<evidence type="ECO:0000313" key="1">
    <source>
        <dbReference type="EMBL" id="MVQ46021.1"/>
    </source>
</evidence>
<name>A0A6L6XFT7_9FIRM</name>
<dbReference type="AlphaFoldDB" id="A0A6L6XFT7"/>
<gene>
    <name evidence="1" type="ORF">GCK47_09960</name>
</gene>
<organism evidence="1 2">
    <name type="scientific">Roseburia intestinalis</name>
    <dbReference type="NCBI Taxonomy" id="166486"/>
    <lineage>
        <taxon>Bacteria</taxon>
        <taxon>Bacillati</taxon>
        <taxon>Bacillota</taxon>
        <taxon>Clostridia</taxon>
        <taxon>Lachnospirales</taxon>
        <taxon>Lachnospiraceae</taxon>
        <taxon>Roseburia</taxon>
    </lineage>
</organism>
<dbReference type="Proteomes" id="UP000479531">
    <property type="component" value="Unassembled WGS sequence"/>
</dbReference>
<comment type="caution">
    <text evidence="1">The sequence shown here is derived from an EMBL/GenBank/DDBJ whole genome shotgun (WGS) entry which is preliminary data.</text>
</comment>
<sequence>MSKEDFIAVFETTLVCANLNIIGLSLVDDNNVLITFKGNGTRKVNIEADSYGAIIVDVMKHAF</sequence>
<dbReference type="RefSeq" id="WP_157350579.1">
    <property type="nucleotide sequence ID" value="NZ_WGGT01000011.1"/>
</dbReference>
<evidence type="ECO:0000313" key="2">
    <source>
        <dbReference type="Proteomes" id="UP000479531"/>
    </source>
</evidence>